<evidence type="ECO:0000256" key="1">
    <source>
        <dbReference type="SAM" id="MobiDB-lite"/>
    </source>
</evidence>
<dbReference type="AlphaFoldDB" id="A0A0B2BJ27"/>
<feature type="region of interest" description="Disordered" evidence="1">
    <location>
        <begin position="302"/>
        <end position="331"/>
    </location>
</feature>
<proteinExistence type="predicted"/>
<accession>A0A0B2BJ27</accession>
<gene>
    <name evidence="2" type="ORF">CLV56_1685</name>
</gene>
<sequence>MTATAVAACAVVLAACGVGGDRGEMDGARASTSTSAPAAGDLPDGWRWETYRSVQVAVPDTFGWGNGTQRLGQWCVDRGGRGPIVGRPGVSTLVGCVGTEASPPAETVHANTGTVVAFAPAPEGTSDGIGRLGDRVTVVTGGVEVVVQAPAGLRERIAATLRTVEHDANGCPVLDPVVDDPGRRPDEAHDLARLSGITAVASCLYDHRGRRDGGLASSVRLDGPEAATTVEAIATAPVAGDDPPRCGARRLGESTVVLRIDSALGESVAYLRYAGCARNGVDDGVAVRALRGSYLRPLLAGPNTPTSWENRGDPAKNAPLRAIATGSGGRG</sequence>
<evidence type="ECO:0000313" key="2">
    <source>
        <dbReference type="EMBL" id="PJJ57454.1"/>
    </source>
</evidence>
<dbReference type="OrthoDB" id="3294467at2"/>
<protein>
    <submittedName>
        <fullName evidence="2">Uncharacterized protein</fullName>
    </submittedName>
</protein>
<evidence type="ECO:0000313" key="3">
    <source>
        <dbReference type="Proteomes" id="UP000230842"/>
    </source>
</evidence>
<dbReference type="Proteomes" id="UP000230842">
    <property type="component" value="Unassembled WGS sequence"/>
</dbReference>
<dbReference type="RefSeq" id="WP_157805113.1">
    <property type="nucleotide sequence ID" value="NZ_PGEZ01000001.1"/>
</dbReference>
<comment type="caution">
    <text evidence="2">The sequence shown here is derived from an EMBL/GenBank/DDBJ whole genome shotgun (WGS) entry which is preliminary data.</text>
</comment>
<reference evidence="2 3" key="1">
    <citation type="submission" date="2017-11" db="EMBL/GenBank/DDBJ databases">
        <title>Genomic Encyclopedia of Archaeal and Bacterial Type Strains, Phase II (KMG-II): From Individual Species to Whole Genera.</title>
        <authorList>
            <person name="Goeker M."/>
        </authorList>
    </citation>
    <scope>NUCLEOTIDE SEQUENCE [LARGE SCALE GENOMIC DNA]</scope>
    <source>
        <strain evidence="2 3">DSM 27763</strain>
    </source>
</reference>
<dbReference type="EMBL" id="PGEZ01000001">
    <property type="protein sequence ID" value="PJJ57454.1"/>
    <property type="molecule type" value="Genomic_DNA"/>
</dbReference>
<organism evidence="2 3">
    <name type="scientific">Mumia flava</name>
    <dbReference type="NCBI Taxonomy" id="1348852"/>
    <lineage>
        <taxon>Bacteria</taxon>
        <taxon>Bacillati</taxon>
        <taxon>Actinomycetota</taxon>
        <taxon>Actinomycetes</taxon>
        <taxon>Propionibacteriales</taxon>
        <taxon>Nocardioidaceae</taxon>
        <taxon>Mumia</taxon>
    </lineage>
</organism>
<name>A0A0B2BJ27_9ACTN</name>
<keyword evidence="3" id="KW-1185">Reference proteome</keyword>